<accession>A0A2H0UVU0</accession>
<dbReference type="EMBL" id="PFAV01000067">
    <property type="protein sequence ID" value="PIR90927.1"/>
    <property type="molecule type" value="Genomic_DNA"/>
</dbReference>
<sequence length="207" mass="24234">MDCRDGARTKYGSEDLLQIIKDKFKELTRVPARREVKISKQCMQIFGSWNNAIIAAGFSPHRSDSQRMYKRTNTKALDGHLCDSVSEALIDNWFFSHKIPHQRDVYYPTTNHRADWAVEMNGQRIFIEYFGLANDSKRYDRDINYKRELCQANGVPLIEIYPKDLYPKNCLNEKLYFFILKDIQDAGDRTQAPFSRRMDTTAILHPV</sequence>
<evidence type="ECO:0000313" key="2">
    <source>
        <dbReference type="Proteomes" id="UP000228906"/>
    </source>
</evidence>
<evidence type="ECO:0000313" key="1">
    <source>
        <dbReference type="EMBL" id="PIR90927.1"/>
    </source>
</evidence>
<dbReference type="InterPro" id="IPR041025">
    <property type="entry name" value="HNH_repeat"/>
</dbReference>
<name>A0A2H0UVU0_9BACT</name>
<gene>
    <name evidence="1" type="ORF">COU03_03635</name>
</gene>
<protein>
    <submittedName>
        <fullName evidence="1">Uncharacterized protein</fullName>
    </submittedName>
</protein>
<dbReference type="Proteomes" id="UP000228906">
    <property type="component" value="Unassembled WGS sequence"/>
</dbReference>
<dbReference type="AlphaFoldDB" id="A0A2H0UVU0"/>
<reference evidence="2" key="1">
    <citation type="submission" date="2017-09" db="EMBL/GenBank/DDBJ databases">
        <title>Depth-based differentiation of microbial function through sediment-hosted aquifers and enrichment of novel symbionts in the deep terrestrial subsurface.</title>
        <authorList>
            <person name="Probst A.J."/>
            <person name="Ladd B."/>
            <person name="Jarett J.K."/>
            <person name="Geller-Mcgrath D.E."/>
            <person name="Sieber C.M.K."/>
            <person name="Emerson J.B."/>
            <person name="Anantharaman K."/>
            <person name="Thomas B.C."/>
            <person name="Malmstrom R."/>
            <person name="Stieglmeier M."/>
            <person name="Klingl A."/>
            <person name="Woyke T."/>
            <person name="Ryan C.M."/>
            <person name="Banfield J.F."/>
        </authorList>
    </citation>
    <scope>NUCLEOTIDE SEQUENCE [LARGE SCALE GENOMIC DNA]</scope>
</reference>
<dbReference type="Pfam" id="PF18780">
    <property type="entry name" value="HNH_repeat"/>
    <property type="match status" value="1"/>
</dbReference>
<proteinExistence type="predicted"/>
<comment type="caution">
    <text evidence="1">The sequence shown here is derived from an EMBL/GenBank/DDBJ whole genome shotgun (WGS) entry which is preliminary data.</text>
</comment>
<organism evidence="1 2">
    <name type="scientific">bacterium (Candidatus Gribaldobacteria) CG10_big_fil_rev_8_21_14_0_10_41_12</name>
    <dbReference type="NCBI Taxonomy" id="2014277"/>
    <lineage>
        <taxon>Bacteria</taxon>
        <taxon>Candidatus Gribaldobacteria</taxon>
    </lineage>
</organism>